<dbReference type="Proteomes" id="UP001428774">
    <property type="component" value="Unassembled WGS sequence"/>
</dbReference>
<dbReference type="SUPFAM" id="SSF100950">
    <property type="entry name" value="NagB/RpiA/CoA transferase-like"/>
    <property type="match status" value="1"/>
</dbReference>
<dbReference type="AlphaFoldDB" id="A0AAW9SRU3"/>
<dbReference type="PROSITE" id="PS00894">
    <property type="entry name" value="HTH_DEOR_1"/>
    <property type="match status" value="1"/>
</dbReference>
<dbReference type="PANTHER" id="PTHR30363:SF44">
    <property type="entry name" value="AGA OPERON TRANSCRIPTIONAL REPRESSOR-RELATED"/>
    <property type="match status" value="1"/>
</dbReference>
<dbReference type="InterPro" id="IPR036388">
    <property type="entry name" value="WH-like_DNA-bd_sf"/>
</dbReference>
<proteinExistence type="predicted"/>
<dbReference type="PANTHER" id="PTHR30363">
    <property type="entry name" value="HTH-TYPE TRANSCRIPTIONAL REGULATOR SRLR-RELATED"/>
    <property type="match status" value="1"/>
</dbReference>
<dbReference type="PROSITE" id="PS51000">
    <property type="entry name" value="HTH_DEOR_2"/>
    <property type="match status" value="1"/>
</dbReference>
<dbReference type="EMBL" id="JBDNCH010000004">
    <property type="protein sequence ID" value="MEN9063076.1"/>
    <property type="molecule type" value="Genomic_DNA"/>
</dbReference>
<feature type="domain" description="HTH deoR-type" evidence="4">
    <location>
        <begin position="11"/>
        <end position="66"/>
    </location>
</feature>
<organism evidence="5 6">
    <name type="scientific">Ponticoccus litoralis</name>
    <dbReference type="NCBI Taxonomy" id="422297"/>
    <lineage>
        <taxon>Bacteria</taxon>
        <taxon>Pseudomonadati</taxon>
        <taxon>Pseudomonadota</taxon>
        <taxon>Alphaproteobacteria</taxon>
        <taxon>Rhodobacterales</taxon>
        <taxon>Roseobacteraceae</taxon>
        <taxon>Ponticoccus</taxon>
    </lineage>
</organism>
<reference evidence="5 6" key="1">
    <citation type="submission" date="2024-05" db="EMBL/GenBank/DDBJ databases">
        <title>Genome sequence of Ponticoccus litoralis KCCM 90028.</title>
        <authorList>
            <person name="Kim J.M."/>
            <person name="Lee J.K."/>
            <person name="Choi B.J."/>
            <person name="Bayburt H."/>
            <person name="Baek J.H."/>
            <person name="Jeon C.O."/>
        </authorList>
    </citation>
    <scope>NUCLEOTIDE SEQUENCE [LARGE SCALE GENOMIC DNA]</scope>
    <source>
        <strain evidence="5 6">KCCM 90028</strain>
    </source>
</reference>
<protein>
    <submittedName>
        <fullName evidence="5">DeoR/GlpR family DNA-binding transcription regulator</fullName>
    </submittedName>
</protein>
<keyword evidence="3" id="KW-0804">Transcription</keyword>
<evidence type="ECO:0000313" key="6">
    <source>
        <dbReference type="Proteomes" id="UP001428774"/>
    </source>
</evidence>
<dbReference type="SMART" id="SM00420">
    <property type="entry name" value="HTH_DEOR"/>
    <property type="match status" value="1"/>
</dbReference>
<keyword evidence="6" id="KW-1185">Reference proteome</keyword>
<evidence type="ECO:0000256" key="2">
    <source>
        <dbReference type="ARBA" id="ARBA00023125"/>
    </source>
</evidence>
<evidence type="ECO:0000313" key="5">
    <source>
        <dbReference type="EMBL" id="MEN9063076.1"/>
    </source>
</evidence>
<dbReference type="InterPro" id="IPR014036">
    <property type="entry name" value="DeoR-like_C"/>
</dbReference>
<dbReference type="RefSeq" id="WP_347168183.1">
    <property type="nucleotide sequence ID" value="NZ_JBDNCH010000004.1"/>
</dbReference>
<keyword evidence="1" id="KW-0805">Transcription regulation</keyword>
<gene>
    <name evidence="5" type="ORF">ABFB10_20930</name>
</gene>
<dbReference type="SUPFAM" id="SSF46785">
    <property type="entry name" value="Winged helix' DNA-binding domain"/>
    <property type="match status" value="1"/>
</dbReference>
<dbReference type="SMART" id="SM01134">
    <property type="entry name" value="DeoRC"/>
    <property type="match status" value="1"/>
</dbReference>
<keyword evidence="2 5" id="KW-0238">DNA-binding</keyword>
<dbReference type="Pfam" id="PF00455">
    <property type="entry name" value="DeoRC"/>
    <property type="match status" value="1"/>
</dbReference>
<dbReference type="Gene3D" id="1.10.10.10">
    <property type="entry name" value="Winged helix-like DNA-binding domain superfamily/Winged helix DNA-binding domain"/>
    <property type="match status" value="1"/>
</dbReference>
<name>A0AAW9SRU3_9RHOB</name>
<dbReference type="PRINTS" id="PR00037">
    <property type="entry name" value="HTHLACR"/>
</dbReference>
<dbReference type="InterPro" id="IPR036390">
    <property type="entry name" value="WH_DNA-bd_sf"/>
</dbReference>
<accession>A0AAW9SRU3</accession>
<dbReference type="InterPro" id="IPR001034">
    <property type="entry name" value="DeoR_HTH"/>
</dbReference>
<dbReference type="GO" id="GO:0003700">
    <property type="term" value="F:DNA-binding transcription factor activity"/>
    <property type="evidence" value="ECO:0007669"/>
    <property type="project" value="InterPro"/>
</dbReference>
<dbReference type="GO" id="GO:0003677">
    <property type="term" value="F:DNA binding"/>
    <property type="evidence" value="ECO:0007669"/>
    <property type="project" value="UniProtKB-KW"/>
</dbReference>
<comment type="caution">
    <text evidence="5">The sequence shown here is derived from an EMBL/GenBank/DDBJ whole genome shotgun (WGS) entry which is preliminary data.</text>
</comment>
<evidence type="ECO:0000256" key="3">
    <source>
        <dbReference type="ARBA" id="ARBA00023163"/>
    </source>
</evidence>
<sequence>MTLRAAMLQVTESRQTEILELLREKRFVDVRTLTERLGVSVATIRRDLAELEGAGQLRRTHGGAVSVSQVALDPGYADRAVSNLKEKTRIAETAAAMVQDGDTVMLDAGTTALEVARKLSLRNGLTFLSNGADILAELTGNDRNPVYAVGGEYAAINRSYRGPMAEHFIRQFRVDKLILNAASVDLERGVIFTGSPANAAVQKVMIEMAGQVIVVADHSKFFKPSFSVVAPIAAMEAVVTDDGAAEVIAAAPPPLRSKFIIAPAR</sequence>
<dbReference type="Pfam" id="PF08220">
    <property type="entry name" value="HTH_DeoR"/>
    <property type="match status" value="1"/>
</dbReference>
<dbReference type="Gene3D" id="3.40.50.1360">
    <property type="match status" value="1"/>
</dbReference>
<dbReference type="InterPro" id="IPR018356">
    <property type="entry name" value="Tscrpt_reg_HTH_DeoR_CS"/>
</dbReference>
<dbReference type="InterPro" id="IPR037171">
    <property type="entry name" value="NagB/RpiA_transferase-like"/>
</dbReference>
<evidence type="ECO:0000256" key="1">
    <source>
        <dbReference type="ARBA" id="ARBA00023015"/>
    </source>
</evidence>
<evidence type="ECO:0000259" key="4">
    <source>
        <dbReference type="PROSITE" id="PS51000"/>
    </source>
</evidence>
<dbReference type="InterPro" id="IPR050313">
    <property type="entry name" value="Carb_Metab_HTH_regulators"/>
</dbReference>